<dbReference type="EMBL" id="BGPR01026984">
    <property type="protein sequence ID" value="GBN97130.1"/>
    <property type="molecule type" value="Genomic_DNA"/>
</dbReference>
<name>A0A4Y2TAX3_ARAVE</name>
<evidence type="ECO:0000256" key="1">
    <source>
        <dbReference type="SAM" id="MobiDB-lite"/>
    </source>
</evidence>
<keyword evidence="4" id="KW-1185">Reference proteome</keyword>
<accession>A0A4Y2TAX3</accession>
<dbReference type="Proteomes" id="UP000499080">
    <property type="component" value="Unassembled WGS sequence"/>
</dbReference>
<sequence length="82" mass="9649">MQIKVLRYYLSIKLIHEVDGNRAEPFQRSWQHDIPIERKKNDERNLSGRQPELEDEAITARNSPNLKSTKITRPDYDEGSVI</sequence>
<protein>
    <submittedName>
        <fullName evidence="3">Uncharacterized protein</fullName>
    </submittedName>
</protein>
<evidence type="ECO:0000313" key="4">
    <source>
        <dbReference type="Proteomes" id="UP000499080"/>
    </source>
</evidence>
<dbReference type="EMBL" id="BGPR01026983">
    <property type="protein sequence ID" value="GBN97127.1"/>
    <property type="molecule type" value="Genomic_DNA"/>
</dbReference>
<organism evidence="3 4">
    <name type="scientific">Araneus ventricosus</name>
    <name type="common">Orbweaver spider</name>
    <name type="synonym">Epeira ventricosa</name>
    <dbReference type="NCBI Taxonomy" id="182803"/>
    <lineage>
        <taxon>Eukaryota</taxon>
        <taxon>Metazoa</taxon>
        <taxon>Ecdysozoa</taxon>
        <taxon>Arthropoda</taxon>
        <taxon>Chelicerata</taxon>
        <taxon>Arachnida</taxon>
        <taxon>Araneae</taxon>
        <taxon>Araneomorphae</taxon>
        <taxon>Entelegynae</taxon>
        <taxon>Araneoidea</taxon>
        <taxon>Araneidae</taxon>
        <taxon>Araneus</taxon>
    </lineage>
</organism>
<feature type="region of interest" description="Disordered" evidence="1">
    <location>
        <begin position="39"/>
        <end position="82"/>
    </location>
</feature>
<reference evidence="3 4" key="1">
    <citation type="journal article" date="2019" name="Sci. Rep.">
        <title>Orb-weaving spider Araneus ventricosus genome elucidates the spidroin gene catalogue.</title>
        <authorList>
            <person name="Kono N."/>
            <person name="Nakamura H."/>
            <person name="Ohtoshi R."/>
            <person name="Moran D.A.P."/>
            <person name="Shinohara A."/>
            <person name="Yoshida Y."/>
            <person name="Fujiwara M."/>
            <person name="Mori M."/>
            <person name="Tomita M."/>
            <person name="Arakawa K."/>
        </authorList>
    </citation>
    <scope>NUCLEOTIDE SEQUENCE [LARGE SCALE GENOMIC DNA]</scope>
</reference>
<evidence type="ECO:0000313" key="3">
    <source>
        <dbReference type="EMBL" id="GBN97130.1"/>
    </source>
</evidence>
<evidence type="ECO:0000313" key="2">
    <source>
        <dbReference type="EMBL" id="GBN97127.1"/>
    </source>
</evidence>
<comment type="caution">
    <text evidence="3">The sequence shown here is derived from an EMBL/GenBank/DDBJ whole genome shotgun (WGS) entry which is preliminary data.</text>
</comment>
<proteinExistence type="predicted"/>
<dbReference type="AlphaFoldDB" id="A0A4Y2TAX3"/>
<gene>
    <name evidence="2" type="ORF">AVEN_160018_1</name>
    <name evidence="3" type="ORF">AVEN_199397_1</name>
</gene>
<feature type="compositionally biased region" description="Polar residues" evidence="1">
    <location>
        <begin position="60"/>
        <end position="71"/>
    </location>
</feature>